<dbReference type="GO" id="GO:0006869">
    <property type="term" value="P:lipid transport"/>
    <property type="evidence" value="ECO:0007669"/>
    <property type="project" value="UniProtKB-KW"/>
</dbReference>
<evidence type="ECO:0000256" key="3">
    <source>
        <dbReference type="ARBA" id="ARBA00009714"/>
    </source>
</evidence>
<dbReference type="GO" id="GO:0000045">
    <property type="term" value="P:autophagosome assembly"/>
    <property type="evidence" value="ECO:0007669"/>
    <property type="project" value="TreeGrafter"/>
</dbReference>
<comment type="caution">
    <text evidence="13">The sequence shown here is derived from an EMBL/GenBank/DDBJ whole genome shotgun (WGS) entry which is preliminary data.</text>
</comment>
<evidence type="ECO:0000313" key="13">
    <source>
        <dbReference type="EMBL" id="PKI33564.1"/>
    </source>
</evidence>
<keyword evidence="5" id="KW-0813">Transport</keyword>
<dbReference type="GO" id="GO:0061908">
    <property type="term" value="C:phagophore"/>
    <property type="evidence" value="ECO:0007669"/>
    <property type="project" value="TreeGrafter"/>
</dbReference>
<keyword evidence="14" id="KW-1185">Reference proteome</keyword>
<comment type="catalytic activity">
    <reaction evidence="10">
        <text>a 1,2-diacyl-sn-glycero-3-phospho-L-serine(in) = a 1,2-diacyl-sn-glycero-3-phospho-L-serine(out)</text>
        <dbReference type="Rhea" id="RHEA:38663"/>
        <dbReference type="ChEBI" id="CHEBI:57262"/>
    </reaction>
</comment>
<name>A0A2I0HPA2_PUNGR</name>
<dbReference type="STRING" id="22663.A0A2I0HPA2"/>
<dbReference type="Proteomes" id="UP000233551">
    <property type="component" value="Unassembled WGS sequence"/>
</dbReference>
<evidence type="ECO:0000256" key="2">
    <source>
        <dbReference type="ARBA" id="ARBA00004623"/>
    </source>
</evidence>
<accession>A0A2I0HPA2</accession>
<evidence type="ECO:0000256" key="12">
    <source>
        <dbReference type="SAM" id="MobiDB-lite"/>
    </source>
</evidence>
<evidence type="ECO:0000256" key="1">
    <source>
        <dbReference type="ARBA" id="ARBA00004406"/>
    </source>
</evidence>
<feature type="compositionally biased region" description="Low complexity" evidence="12">
    <location>
        <begin position="357"/>
        <end position="373"/>
    </location>
</feature>
<dbReference type="GO" id="GO:0034727">
    <property type="term" value="P:piecemeal microautophagy of the nucleus"/>
    <property type="evidence" value="ECO:0007669"/>
    <property type="project" value="TreeGrafter"/>
</dbReference>
<dbReference type="GO" id="GO:0000422">
    <property type="term" value="P:autophagy of mitochondrion"/>
    <property type="evidence" value="ECO:0007669"/>
    <property type="project" value="TreeGrafter"/>
</dbReference>
<evidence type="ECO:0000313" key="14">
    <source>
        <dbReference type="Proteomes" id="UP000233551"/>
    </source>
</evidence>
<dbReference type="GO" id="GO:0043495">
    <property type="term" value="F:protein-membrane adaptor activity"/>
    <property type="evidence" value="ECO:0007669"/>
    <property type="project" value="TreeGrafter"/>
</dbReference>
<protein>
    <recommendedName>
        <fullName evidence="4">Autophagy-related protein 2</fullName>
    </recommendedName>
</protein>
<keyword evidence="7" id="KW-0072">Autophagy</keyword>
<dbReference type="GO" id="GO:0032266">
    <property type="term" value="F:phosphatidylinositol-3-phosphate binding"/>
    <property type="evidence" value="ECO:0007669"/>
    <property type="project" value="TreeGrafter"/>
</dbReference>
<evidence type="ECO:0000256" key="10">
    <source>
        <dbReference type="ARBA" id="ARBA00024479"/>
    </source>
</evidence>
<evidence type="ECO:0000256" key="7">
    <source>
        <dbReference type="ARBA" id="ARBA00023006"/>
    </source>
</evidence>
<dbReference type="GO" id="GO:0005789">
    <property type="term" value="C:endoplasmic reticulum membrane"/>
    <property type="evidence" value="ECO:0007669"/>
    <property type="project" value="UniProtKB-SubCell"/>
</dbReference>
<dbReference type="PANTHER" id="PTHR13190:SF1">
    <property type="entry name" value="AUTOPHAGY-RELATED 2, ISOFORM A"/>
    <property type="match status" value="1"/>
</dbReference>
<dbReference type="Pfam" id="PF13329">
    <property type="entry name" value="ATG2_CAD"/>
    <property type="match status" value="2"/>
</dbReference>
<evidence type="ECO:0000256" key="11">
    <source>
        <dbReference type="ARBA" id="ARBA00024615"/>
    </source>
</evidence>
<dbReference type="EMBL" id="PGOL01006560">
    <property type="protein sequence ID" value="PKI33564.1"/>
    <property type="molecule type" value="Genomic_DNA"/>
</dbReference>
<gene>
    <name evidence="13" type="ORF">CRG98_046120</name>
</gene>
<comment type="similarity">
    <text evidence="3">Belongs to the ATG2 family.</text>
</comment>
<keyword evidence="8" id="KW-0445">Lipid transport</keyword>
<feature type="region of interest" description="Disordered" evidence="12">
    <location>
        <begin position="347"/>
        <end position="383"/>
    </location>
</feature>
<dbReference type="PANTHER" id="PTHR13190">
    <property type="entry name" value="AUTOPHAGY-RELATED 2, ISOFORM A"/>
    <property type="match status" value="1"/>
</dbReference>
<comment type="subcellular location">
    <subcellularLocation>
        <location evidence="1">Endoplasmic reticulum membrane</location>
        <topology evidence="1">Peripheral membrane protein</topology>
    </subcellularLocation>
    <subcellularLocation>
        <location evidence="2">Preautophagosomal structure membrane</location>
        <topology evidence="2">Peripheral membrane protein</topology>
    </subcellularLocation>
</comment>
<feature type="region of interest" description="Disordered" evidence="12">
    <location>
        <begin position="1477"/>
        <end position="1498"/>
    </location>
</feature>
<dbReference type="GO" id="GO:0061709">
    <property type="term" value="P:reticulophagy"/>
    <property type="evidence" value="ECO:0007669"/>
    <property type="project" value="TreeGrafter"/>
</dbReference>
<evidence type="ECO:0000256" key="5">
    <source>
        <dbReference type="ARBA" id="ARBA00022448"/>
    </source>
</evidence>
<dbReference type="GO" id="GO:0034045">
    <property type="term" value="C:phagophore assembly site membrane"/>
    <property type="evidence" value="ECO:0007669"/>
    <property type="project" value="UniProtKB-SubCell"/>
</dbReference>
<comment type="catalytic activity">
    <reaction evidence="11">
        <text>a 1,2-diacyl-sn-glycero-3-phosphoethanolamine(in) = a 1,2-diacyl-sn-glycero-3-phosphoethanolamine(out)</text>
        <dbReference type="Rhea" id="RHEA:38895"/>
        <dbReference type="ChEBI" id="CHEBI:64612"/>
    </reaction>
</comment>
<proteinExistence type="inferred from homology"/>
<feature type="region of interest" description="Disordered" evidence="12">
    <location>
        <begin position="1862"/>
        <end position="1884"/>
    </location>
</feature>
<feature type="region of interest" description="Disordered" evidence="12">
    <location>
        <begin position="1662"/>
        <end position="1681"/>
    </location>
</feature>
<keyword evidence="6" id="KW-0256">Endoplasmic reticulum</keyword>
<organism evidence="13 14">
    <name type="scientific">Punica granatum</name>
    <name type="common">Pomegranate</name>
    <dbReference type="NCBI Taxonomy" id="22663"/>
    <lineage>
        <taxon>Eukaryota</taxon>
        <taxon>Viridiplantae</taxon>
        <taxon>Streptophyta</taxon>
        <taxon>Embryophyta</taxon>
        <taxon>Tracheophyta</taxon>
        <taxon>Spermatophyta</taxon>
        <taxon>Magnoliopsida</taxon>
        <taxon>eudicotyledons</taxon>
        <taxon>Gunneridae</taxon>
        <taxon>Pentapetalae</taxon>
        <taxon>rosids</taxon>
        <taxon>malvids</taxon>
        <taxon>Myrtales</taxon>
        <taxon>Lythraceae</taxon>
        <taxon>Punica</taxon>
    </lineage>
</organism>
<feature type="compositionally biased region" description="Polar residues" evidence="12">
    <location>
        <begin position="1870"/>
        <end position="1882"/>
    </location>
</feature>
<evidence type="ECO:0000256" key="9">
    <source>
        <dbReference type="ARBA" id="ARBA00023136"/>
    </source>
</evidence>
<feature type="compositionally biased region" description="Polar residues" evidence="12">
    <location>
        <begin position="1663"/>
        <end position="1681"/>
    </location>
</feature>
<evidence type="ECO:0000256" key="8">
    <source>
        <dbReference type="ARBA" id="ARBA00023055"/>
    </source>
</evidence>
<keyword evidence="9" id="KW-0472">Membrane</keyword>
<dbReference type="GO" id="GO:0061723">
    <property type="term" value="P:glycophagy"/>
    <property type="evidence" value="ECO:0007669"/>
    <property type="project" value="TreeGrafter"/>
</dbReference>
<evidence type="ECO:0000256" key="4">
    <source>
        <dbReference type="ARBA" id="ARBA00018070"/>
    </source>
</evidence>
<sequence length="1970" mass="215984">MFPWSIAKSAEAMFSRWAVKRVCKFLLKKKLGQFILGDIDLDQLDVQLTEGTIQLTDLALNVDFLNDKLSEAASLYIKEGSIGSLLVRMPWKGKGCQVELDEFEVVLAPCVQSSSSNRDKTGNFSAAANQSINQGHGEHEKEMFENVSTSPGDLHEGVKIIAKMVKWLLTSFNVKIKKLIVAFDPDSQTSTNGFLNHKTLVLRITEIECGTCGSENGNLGGAEGGDSFLGISRLTSYVTFQGAVLELIQVDDVSRQTALNMTGADSFEAPLNLFPASAGSRIMTGNRGGFSGNLKLSIPWKNGSLDIRKVDAEVSIDPIELRFQPSTIKWLLCLWETLKNLGKDEKSHLHMKSSDNVPSTSSSHRSSPTSVSPEDSGDDIVLMHGGLPAEPSSLMGQESAYDMKLPCVISDWVPATVNKDEPDFGASVDQFFECFDVMRNSQSAIGASGMWNWTCSVFSAITAASSLASGSLHISSEQQHVETNLNTAVAGISLIFSFHDEDELHTSGLHCYQEKIDSYLHYIVLDSSDIHLALQVCPRELKFEGTVKCIELEHCISLRENGSDFVHQHGFHESSGQTAAIKQLQDEVQRALPQRATFFGIPDHRPTSTSSQKGPIRNKVDIIRIALLKTSGGLNCQFTVKSGLQNDMSDGAISFSVKLPPFVFWVDFSLMIKLFTFMEKVQGFAESSDAGVRSLCKVKQPSHENAKRVPARPQRGNSETRFMALSSEERLRGTISVPHGRVLLCFPFHAEDDLLGYSTCNEFIALDFCSPLSTSKDKSCPFPDADVEKRFSVRSTRSLYLNFGNLDVYLVRTVSEYGDVEISSSHMLGKKFFSEDIISAAGHSSIHLIWQDSPVTDPGLADNTKSFAWSQESKNRNRFTGKGHDFASVTTVNRFEDSSSLIRQQIVLSADFLLHAHLAPVVINLGRSQYEGMHSLLNQMNEGLSCGSSGASAAKEESSVHQRTVLVECDSLEIVIKPEKLANDKSSMLSELPGSWSRLKLKVKKFELLDVSNIGGNHGANFFWLSHREGKLWGSLSSVSDRDFLLISCTDSTMKRGDGEGSNALSSGLAGSDIIHLWEPRSSHGYTSIFLKCATIVASGGRLDWFDSITSFFSLSSSETEKSSSSEPDGQAFSGFSFALNLVDSCLSYEPYLKNLVVEGAVAEDYVACLLAASSLDLSTAVGTVDDYSIRVQDLGLLLCSASELELLDGTYDAQHLCKLGYVKVAHEALVEAKVRTNSQSEMPWQLECSDSQIDVETCGDTTMGLIKLATQLQQLLAPDVEESLVHLQTRWNNLQKGDDIDSSYGLIVGECDANLVNPQVRTTSASLANEPVKMCLMDEIREDAFLVGEVQIGQDYSESQLSAMPEESLLVDACQYYSESPEVVSSPSLSFGGRMPLGGSECCQAPELQNDFFPEFIEGYCLSDLRSLSELNVTSRSSGETIKSTNSENVGVVGEKSGWYQDTSLMIVEDHISETSDLSSSRQSVQGDFSNPGSGNSDDSVAIGRVLLENINVKWRMYAGSDWGDTRKNNEHPKKVSGRDKFVCMELILSGVDCQYDIYPFGEFYASKLSLSFKDFHLYDKTLDAPLKLVLGYYHSKHHPRESSSKAFKVELEAVRPDPSIPLEEYRLCISLLPLRLNLHQRQLDFFINFFGGEDVSHDCSGGNQKSSDGSTSSPTNGQDFSSMDKIVDEALLPFFQKFDVRPLLVRVDYIPERVDLAALSGGKYVELMNLVPWKGVELQLKHVHAVGIYGWGNVCETIIGEWLEDISQNQIHKVLHGIPTVRSLVSVGKAAAKLVSCPVENYRKDHRVLKGVQRGMFAFLRSISLEAVGLGVHLAAGAHDMLLQAEYVLASLPPYAPWPGQSGKKPNVRSNQPKDAQQGIQKAYESLSDGLGKSASALVQTPIKKYQRGAGAGAAIATAFKAVPAATIAPVSACASAFHYALLGLRNSLDPEHKKESMEKYMGPDPQQ</sequence>
<reference evidence="13 14" key="1">
    <citation type="submission" date="2017-11" db="EMBL/GenBank/DDBJ databases">
        <title>De-novo sequencing of pomegranate (Punica granatum L.) genome.</title>
        <authorList>
            <person name="Akparov Z."/>
            <person name="Amiraslanov A."/>
            <person name="Hajiyeva S."/>
            <person name="Abbasov M."/>
            <person name="Kaur K."/>
            <person name="Hamwieh A."/>
            <person name="Solovyev V."/>
            <person name="Salamov A."/>
            <person name="Braich B."/>
            <person name="Kosarev P."/>
            <person name="Mahmoud A."/>
            <person name="Hajiyev E."/>
            <person name="Babayeva S."/>
            <person name="Izzatullayeva V."/>
            <person name="Mammadov A."/>
            <person name="Mammadov A."/>
            <person name="Sharifova S."/>
            <person name="Ojaghi J."/>
            <person name="Eynullazada K."/>
            <person name="Bayramov B."/>
            <person name="Abdulazimova A."/>
            <person name="Shahmuradov I."/>
        </authorList>
    </citation>
    <scope>NUCLEOTIDE SEQUENCE [LARGE SCALE GENOMIC DNA]</scope>
    <source>
        <strain evidence="14">cv. AG2017</strain>
        <tissue evidence="13">Leaf</tissue>
    </source>
</reference>
<dbReference type="InterPro" id="IPR026849">
    <property type="entry name" value="ATG2"/>
</dbReference>
<evidence type="ECO:0000256" key="6">
    <source>
        <dbReference type="ARBA" id="ARBA00022824"/>
    </source>
</evidence>